<dbReference type="Gene3D" id="3.40.50.300">
    <property type="entry name" value="P-loop containing nucleotide triphosphate hydrolases"/>
    <property type="match status" value="1"/>
</dbReference>
<dbReference type="GO" id="GO:0003677">
    <property type="term" value="F:DNA binding"/>
    <property type="evidence" value="ECO:0007669"/>
    <property type="project" value="InterPro"/>
</dbReference>
<name>A0A8J3V5I4_9ACTN</name>
<dbReference type="Pfam" id="PF13560">
    <property type="entry name" value="HTH_31"/>
    <property type="match status" value="1"/>
</dbReference>
<dbReference type="Gene3D" id="1.10.8.430">
    <property type="entry name" value="Helical domain of apoptotic protease-activating factors"/>
    <property type="match status" value="1"/>
</dbReference>
<dbReference type="InterPro" id="IPR042197">
    <property type="entry name" value="Apaf_helical"/>
</dbReference>
<dbReference type="CDD" id="cd00093">
    <property type="entry name" value="HTH_XRE"/>
    <property type="match status" value="1"/>
</dbReference>
<dbReference type="SUPFAM" id="SSF48452">
    <property type="entry name" value="TPR-like"/>
    <property type="match status" value="2"/>
</dbReference>
<dbReference type="PANTHER" id="PTHR47691">
    <property type="entry name" value="REGULATOR-RELATED"/>
    <property type="match status" value="1"/>
</dbReference>
<keyword evidence="3" id="KW-1185">Reference proteome</keyword>
<dbReference type="InterPro" id="IPR003593">
    <property type="entry name" value="AAA+_ATPase"/>
</dbReference>
<dbReference type="InterPro" id="IPR010982">
    <property type="entry name" value="Lambda_DNA-bd_dom_sf"/>
</dbReference>
<comment type="caution">
    <text evidence="2">The sequence shown here is derived from an EMBL/GenBank/DDBJ whole genome shotgun (WGS) entry which is preliminary data.</text>
</comment>
<feature type="domain" description="HTH cro/C1-type" evidence="1">
    <location>
        <begin position="7"/>
        <end position="62"/>
    </location>
</feature>
<dbReference type="SMART" id="SM00530">
    <property type="entry name" value="HTH_XRE"/>
    <property type="match status" value="1"/>
</dbReference>
<sequence>MRFGRMLRELRQARGLTLEELAEASGVSGRAIGDMERGRSLRPHRGTVAALAQGLQLDEGMRAELLTAARGARPCAKPVESLKASPHTLPRGVRDFVGRHAELAKLRALVQPPPEDTAVQGQGRIAVAPPVAVLFGAPGSGKTTLAVRLAEECAPSLADGAFLLDMRGLDAQPLSAEEAALRLLGAWGVADLEAARLSAEERLTRYHTIAAGLRTVLILDNAGSEAQVRPLLPREGRLMVVVTSRRTLAGLEGVQRVELSALTQQESASLLRAVVGAGRVDAEPEAARSVTELCGGLPLALRVAANWAATRTNWSLQRLAARLIDEDRRLDSLSAGDVRVNTAFSLSYSRLAPEVARMFRLLSLVPGQDFSVPLAAVLAGVSLPAAEDVLEELLEAGLLMTYGEDRYRFHDLLRLYARARHRLEDGEEESAAASSRLRTWLLDTAIVAGRWYEPGYGAPPPDPSRLVALDEREQALHWIKVESDNWLAAFREAAKGGEHAKVTEVAEAMHWFSDNWVSWSHWVEIYECAAQAGAALGDAVLEATHRNYLAWAYWSCEHRLDEAIEAATCALDLARAAGDVVQQAWAHSYLGGLQNRVDDVSPAADNYRRAMRLFAQADEINGYLQACNVAIGILDKAGRGHEAITVYREVMDALADPRNRDRIPPNVRDFTALIATYYVSFVHLNQANWPDVVDVLRPIRGQFDARGWHQQAGKVHLNLAHALAHLGEDAEAAIEYHTVLTLEGRIPSVTVEKARAGLDALAAGRPPSPIRL</sequence>
<dbReference type="PANTHER" id="PTHR47691:SF3">
    <property type="entry name" value="HTH-TYPE TRANSCRIPTIONAL REGULATOR RV0890C-RELATED"/>
    <property type="match status" value="1"/>
</dbReference>
<dbReference type="InterPro" id="IPR011990">
    <property type="entry name" value="TPR-like_helical_dom_sf"/>
</dbReference>
<protein>
    <recommendedName>
        <fullName evidence="1">HTH cro/C1-type domain-containing protein</fullName>
    </recommendedName>
</protein>
<dbReference type="PRINTS" id="PR00364">
    <property type="entry name" value="DISEASERSIST"/>
</dbReference>
<reference evidence="2" key="1">
    <citation type="submission" date="2021-01" db="EMBL/GenBank/DDBJ databases">
        <title>Whole genome shotgun sequence of Planotetraspora thailandica NBRC 104271.</title>
        <authorList>
            <person name="Komaki H."/>
            <person name="Tamura T."/>
        </authorList>
    </citation>
    <scope>NUCLEOTIDE SEQUENCE</scope>
    <source>
        <strain evidence="2">NBRC 104271</strain>
    </source>
</reference>
<dbReference type="InterPro" id="IPR027417">
    <property type="entry name" value="P-loop_NTPase"/>
</dbReference>
<dbReference type="Proteomes" id="UP000605992">
    <property type="component" value="Unassembled WGS sequence"/>
</dbReference>
<evidence type="ECO:0000313" key="3">
    <source>
        <dbReference type="Proteomes" id="UP000605992"/>
    </source>
</evidence>
<dbReference type="EMBL" id="BOOR01000049">
    <property type="protein sequence ID" value="GII57296.1"/>
    <property type="molecule type" value="Genomic_DNA"/>
</dbReference>
<dbReference type="AlphaFoldDB" id="A0A8J3V5I4"/>
<gene>
    <name evidence="2" type="ORF">Pth03_56850</name>
</gene>
<proteinExistence type="predicted"/>
<dbReference type="Gene3D" id="1.10.260.40">
    <property type="entry name" value="lambda repressor-like DNA-binding domains"/>
    <property type="match status" value="1"/>
</dbReference>
<dbReference type="SUPFAM" id="SSF47413">
    <property type="entry name" value="lambda repressor-like DNA-binding domains"/>
    <property type="match status" value="1"/>
</dbReference>
<evidence type="ECO:0000259" key="1">
    <source>
        <dbReference type="PROSITE" id="PS50943"/>
    </source>
</evidence>
<dbReference type="Gene3D" id="1.10.10.10">
    <property type="entry name" value="Winged helix-like DNA-binding domain superfamily/Winged helix DNA-binding domain"/>
    <property type="match status" value="1"/>
</dbReference>
<dbReference type="PROSITE" id="PS50943">
    <property type="entry name" value="HTH_CROC1"/>
    <property type="match status" value="1"/>
</dbReference>
<dbReference type="SMART" id="SM00382">
    <property type="entry name" value="AAA"/>
    <property type="match status" value="1"/>
</dbReference>
<dbReference type="SUPFAM" id="SSF52540">
    <property type="entry name" value="P-loop containing nucleoside triphosphate hydrolases"/>
    <property type="match status" value="1"/>
</dbReference>
<dbReference type="InterPro" id="IPR001387">
    <property type="entry name" value="Cro/C1-type_HTH"/>
</dbReference>
<dbReference type="InterPro" id="IPR036388">
    <property type="entry name" value="WH-like_DNA-bd_sf"/>
</dbReference>
<dbReference type="RefSeq" id="WP_377359157.1">
    <property type="nucleotide sequence ID" value="NZ_JBHLUG010000056.1"/>
</dbReference>
<accession>A0A8J3V5I4</accession>
<organism evidence="2 3">
    <name type="scientific">Planotetraspora thailandica</name>
    <dbReference type="NCBI Taxonomy" id="487172"/>
    <lineage>
        <taxon>Bacteria</taxon>
        <taxon>Bacillati</taxon>
        <taxon>Actinomycetota</taxon>
        <taxon>Actinomycetes</taxon>
        <taxon>Streptosporangiales</taxon>
        <taxon>Streptosporangiaceae</taxon>
        <taxon>Planotetraspora</taxon>
    </lineage>
</organism>
<dbReference type="GO" id="GO:0043531">
    <property type="term" value="F:ADP binding"/>
    <property type="evidence" value="ECO:0007669"/>
    <property type="project" value="InterPro"/>
</dbReference>
<dbReference type="Gene3D" id="1.25.40.10">
    <property type="entry name" value="Tetratricopeptide repeat domain"/>
    <property type="match status" value="1"/>
</dbReference>
<evidence type="ECO:0000313" key="2">
    <source>
        <dbReference type="EMBL" id="GII57296.1"/>
    </source>
</evidence>